<evidence type="ECO:0000313" key="9">
    <source>
        <dbReference type="Proteomes" id="UP001520654"/>
    </source>
</evidence>
<dbReference type="GO" id="GO:0016874">
    <property type="term" value="F:ligase activity"/>
    <property type="evidence" value="ECO:0007669"/>
    <property type="project" value="UniProtKB-KW"/>
</dbReference>
<evidence type="ECO:0000313" key="8">
    <source>
        <dbReference type="EMBL" id="MCC0097713.1"/>
    </source>
</evidence>
<feature type="transmembrane region" description="Helical" evidence="6">
    <location>
        <begin position="229"/>
        <end position="246"/>
    </location>
</feature>
<keyword evidence="4 6" id="KW-0472">Membrane</keyword>
<reference evidence="8 9" key="1">
    <citation type="submission" date="2021-08" db="EMBL/GenBank/DDBJ databases">
        <title>Genomic Architecture of Streptomyces flavotricini NGL1 and Streptomyces erythrochromogenes HMS4 With Differential Plant Beneficial attributes and laccase production capabilities.</title>
        <authorList>
            <person name="Salwan R."/>
            <person name="Kaur R."/>
            <person name="Sharma V."/>
        </authorList>
    </citation>
    <scope>NUCLEOTIDE SEQUENCE [LARGE SCALE GENOMIC DNA]</scope>
    <source>
        <strain evidence="8 9">NGL1</strain>
    </source>
</reference>
<evidence type="ECO:0000256" key="6">
    <source>
        <dbReference type="SAM" id="Phobius"/>
    </source>
</evidence>
<comment type="subcellular location">
    <subcellularLocation>
        <location evidence="1">Membrane</location>
        <topology evidence="1">Multi-pass membrane protein</topology>
    </subcellularLocation>
</comment>
<gene>
    <name evidence="8" type="ORF">K7B10_23620</name>
</gene>
<feature type="transmembrane region" description="Helical" evidence="6">
    <location>
        <begin position="77"/>
        <end position="97"/>
    </location>
</feature>
<keyword evidence="2 6" id="KW-0812">Transmembrane</keyword>
<dbReference type="InterPro" id="IPR051533">
    <property type="entry name" value="WaaL-like"/>
</dbReference>
<comment type="caution">
    <text evidence="8">The sequence shown here is derived from an EMBL/GenBank/DDBJ whole genome shotgun (WGS) entry which is preliminary data.</text>
</comment>
<feature type="compositionally biased region" description="Low complexity" evidence="5">
    <location>
        <begin position="448"/>
        <end position="459"/>
    </location>
</feature>
<keyword evidence="8" id="KW-0436">Ligase</keyword>
<dbReference type="PANTHER" id="PTHR37422:SF13">
    <property type="entry name" value="LIPOPOLYSACCHARIDE BIOSYNTHESIS PROTEIN PA4999-RELATED"/>
    <property type="match status" value="1"/>
</dbReference>
<feature type="transmembrane region" description="Helical" evidence="6">
    <location>
        <begin position="253"/>
        <end position="270"/>
    </location>
</feature>
<feature type="region of interest" description="Disordered" evidence="5">
    <location>
        <begin position="444"/>
        <end position="471"/>
    </location>
</feature>
<proteinExistence type="predicted"/>
<name>A0ABS8E9M6_9ACTN</name>
<evidence type="ECO:0000256" key="2">
    <source>
        <dbReference type="ARBA" id="ARBA00022692"/>
    </source>
</evidence>
<sequence>MSLAVTPFGAAARPDTAGLLRRHWPLLPLAATVLLLLAPIAAGDASTSGKVGPADAASLVLVLVCAVQALRGRVRELSPLGVAVLGVPAVGLAVATATAGDPYAALPGFVRYLQVFVLVPAAIVLLVRDAGEFRLAAGCFVVLALVQGAVGVVQFATHTGASYQGEDIRAVGTFGPGDVMGMATVVAYGLVVATAAALAPGLPGRVRRMAGGAALVLVVPLVLSFSRGAWIATVGAALLVMLLAGIRRALRVLLALAAAAVVLVGGFGVGSEMVAERLTSITQVSSAPDQSVTDRYTMWAAAESMWRERPAVGVGLKGFPANRDGHSSLGLSSGSDTAGAGQAFIRQPLLSPHNMYLLVLSEQGLIGLTALAGGWAALLVAGLRRCAGGGGGIRDCGLIAIGLFVWQLTDFLYADIGGPSTVLTGVIIGLAAWWALPSPSGGDTFPDGPGRAGVRTAPGPGRGPGGAAAAGRRTGLVAAPRAVPGADGR</sequence>
<dbReference type="InterPro" id="IPR007016">
    <property type="entry name" value="O-antigen_ligase-rel_domated"/>
</dbReference>
<feature type="transmembrane region" description="Helical" evidence="6">
    <location>
        <begin position="52"/>
        <end position="70"/>
    </location>
</feature>
<dbReference type="EMBL" id="JAINUL010000001">
    <property type="protein sequence ID" value="MCC0097713.1"/>
    <property type="molecule type" value="Genomic_DNA"/>
</dbReference>
<feature type="transmembrane region" description="Helical" evidence="6">
    <location>
        <begin position="135"/>
        <end position="156"/>
    </location>
</feature>
<feature type="transmembrane region" description="Helical" evidence="6">
    <location>
        <begin position="109"/>
        <end position="128"/>
    </location>
</feature>
<dbReference type="Proteomes" id="UP001520654">
    <property type="component" value="Unassembled WGS sequence"/>
</dbReference>
<dbReference type="RefSeq" id="WP_229338931.1">
    <property type="nucleotide sequence ID" value="NZ_JAINUL010000001.1"/>
</dbReference>
<feature type="transmembrane region" description="Helical" evidence="6">
    <location>
        <begin position="179"/>
        <end position="199"/>
    </location>
</feature>
<feature type="transmembrane region" description="Helical" evidence="6">
    <location>
        <begin position="420"/>
        <end position="436"/>
    </location>
</feature>
<feature type="transmembrane region" description="Helical" evidence="6">
    <location>
        <begin position="395"/>
        <end position="414"/>
    </location>
</feature>
<evidence type="ECO:0000256" key="5">
    <source>
        <dbReference type="SAM" id="MobiDB-lite"/>
    </source>
</evidence>
<evidence type="ECO:0000259" key="7">
    <source>
        <dbReference type="Pfam" id="PF04932"/>
    </source>
</evidence>
<evidence type="ECO:0000256" key="4">
    <source>
        <dbReference type="ARBA" id="ARBA00023136"/>
    </source>
</evidence>
<feature type="transmembrane region" description="Helical" evidence="6">
    <location>
        <begin position="206"/>
        <end position="223"/>
    </location>
</feature>
<organism evidence="8 9">
    <name type="scientific">Streptomyces flavotricini</name>
    <dbReference type="NCBI Taxonomy" id="66888"/>
    <lineage>
        <taxon>Bacteria</taxon>
        <taxon>Bacillati</taxon>
        <taxon>Actinomycetota</taxon>
        <taxon>Actinomycetes</taxon>
        <taxon>Kitasatosporales</taxon>
        <taxon>Streptomycetaceae</taxon>
        <taxon>Streptomyces</taxon>
    </lineage>
</organism>
<protein>
    <submittedName>
        <fullName evidence="8">O-antigen ligase family protein</fullName>
    </submittedName>
</protein>
<evidence type="ECO:0000256" key="3">
    <source>
        <dbReference type="ARBA" id="ARBA00022989"/>
    </source>
</evidence>
<feature type="transmembrane region" description="Helical" evidence="6">
    <location>
        <begin position="364"/>
        <end position="383"/>
    </location>
</feature>
<dbReference type="Pfam" id="PF04932">
    <property type="entry name" value="Wzy_C"/>
    <property type="match status" value="1"/>
</dbReference>
<accession>A0ABS8E9M6</accession>
<keyword evidence="3 6" id="KW-1133">Transmembrane helix</keyword>
<feature type="domain" description="O-antigen ligase-related" evidence="7">
    <location>
        <begin position="213"/>
        <end position="371"/>
    </location>
</feature>
<dbReference type="PANTHER" id="PTHR37422">
    <property type="entry name" value="TEICHURONIC ACID BIOSYNTHESIS PROTEIN TUAE"/>
    <property type="match status" value="1"/>
</dbReference>
<keyword evidence="9" id="KW-1185">Reference proteome</keyword>
<evidence type="ECO:0000256" key="1">
    <source>
        <dbReference type="ARBA" id="ARBA00004141"/>
    </source>
</evidence>